<comment type="caution">
    <text evidence="5">The sequence shown here is derived from an EMBL/GenBank/DDBJ whole genome shotgun (WGS) entry which is preliminary data.</text>
</comment>
<proteinExistence type="predicted"/>
<evidence type="ECO:0000256" key="3">
    <source>
        <dbReference type="ARBA" id="ARBA00040298"/>
    </source>
</evidence>
<evidence type="ECO:0000259" key="4">
    <source>
        <dbReference type="Pfam" id="PF01593"/>
    </source>
</evidence>
<dbReference type="EMBL" id="PDEM01000023">
    <property type="protein sequence ID" value="PHZ84692.1"/>
    <property type="molecule type" value="Genomic_DNA"/>
</dbReference>
<evidence type="ECO:0000313" key="5">
    <source>
        <dbReference type="EMBL" id="PHZ84692.1"/>
    </source>
</evidence>
<accession>A0A2G4YQU2</accession>
<dbReference type="Gene3D" id="3.90.660.50">
    <property type="match status" value="1"/>
</dbReference>
<dbReference type="PANTHER" id="PTHR10668:SF103">
    <property type="entry name" value="PYRIDINE NUCLEOTIDE-DISULFIDE OXIDOREDUCTASE DOMAIN-CONTAINING PROTEIN 2"/>
    <property type="match status" value="1"/>
</dbReference>
<dbReference type="InterPro" id="IPR036188">
    <property type="entry name" value="FAD/NAD-bd_sf"/>
</dbReference>
<feature type="domain" description="Amine oxidase" evidence="4">
    <location>
        <begin position="15"/>
        <end position="499"/>
    </location>
</feature>
<dbReference type="InterPro" id="IPR002937">
    <property type="entry name" value="Amino_oxidase"/>
</dbReference>
<organism evidence="5 6">
    <name type="scientific">Paremcibacter congregatus</name>
    <dbReference type="NCBI Taxonomy" id="2043170"/>
    <lineage>
        <taxon>Bacteria</taxon>
        <taxon>Pseudomonadati</taxon>
        <taxon>Pseudomonadota</taxon>
        <taxon>Alphaproteobacteria</taxon>
        <taxon>Emcibacterales</taxon>
        <taxon>Emcibacteraceae</taxon>
        <taxon>Paremcibacter</taxon>
    </lineage>
</organism>
<comment type="function">
    <text evidence="1">Probable oxidoreductase that may play a role as regulator of mitochondrial function.</text>
</comment>
<sequence>MKEFDVVIAGGGVNGLACASLLIKYGLSVCVLERNPWVGGGAVTREVTLPGFKHDMFGSSHVWIHCNPDFQEIKTELEQYGLKYIWSDDQITGHPDQTGGPGIVIYRSIDKTVDSIAQYSKKDAARYREVYEDFELVREGFLKAFFSPPSPPSYMAQAMENSKEGLKRMREFSLSATAWVDQNFENEFVKATMLNWAMAPQILPEQEGAGQSCYIMIPAIHVFGQSIPEGGSMMLPVAMQRYIDDNGGQVMTEAPIQEFIVEGGEAKGCILEDGTEIRARKAVVSALEPKQTFRKFIKPGVLSEEFTQMVDRYSFGKITICRVHLALKEAPRFNNGDLMSSCAFHRIVDTAPQLIKQYAEIAQGIPPSDPFLWSACWTVVDPTRAPEGQHTLIFDTFVPNWLADGQSWDNIKEDYAHNVLLKKLQQYAPNVNQDTILGEYIETRESLEAANPSFVDGVTTGGERIQGQLGYFRPFPGYAHYRSPVKNLYMTGPHCHPGGAISAMGTITANIMLEDFGLKSNDY</sequence>
<comment type="subunit">
    <text evidence="2">Interacts with COX5B; this interaction may contribute to localize PYROXD2 to the inner face of the inner mitochondrial membrane.</text>
</comment>
<reference evidence="5 6" key="1">
    <citation type="submission" date="2017-10" db="EMBL/GenBank/DDBJ databases">
        <title>Frigbacter circumglobatus gen. nov. sp. nov., isolated from sediment cultured in situ.</title>
        <authorList>
            <person name="Zhao Z."/>
        </authorList>
    </citation>
    <scope>NUCLEOTIDE SEQUENCE [LARGE SCALE GENOMIC DNA]</scope>
    <source>
        <strain evidence="5 6">ZYL</strain>
    </source>
</reference>
<dbReference type="AlphaFoldDB" id="A0A2G4YQU2"/>
<dbReference type="GO" id="GO:0016491">
    <property type="term" value="F:oxidoreductase activity"/>
    <property type="evidence" value="ECO:0007669"/>
    <property type="project" value="InterPro"/>
</dbReference>
<keyword evidence="6" id="KW-1185">Reference proteome</keyword>
<dbReference type="InParanoid" id="A0A2G4YQU2"/>
<gene>
    <name evidence="5" type="ORF">CRD36_10410</name>
</gene>
<dbReference type="Pfam" id="PF01593">
    <property type="entry name" value="Amino_oxidase"/>
    <property type="match status" value="1"/>
</dbReference>
<dbReference type="Proteomes" id="UP000229730">
    <property type="component" value="Unassembled WGS sequence"/>
</dbReference>
<name>A0A2G4YQU2_9PROT</name>
<evidence type="ECO:0000256" key="2">
    <source>
        <dbReference type="ARBA" id="ARBA00038825"/>
    </source>
</evidence>
<dbReference type="Gene3D" id="3.50.50.60">
    <property type="entry name" value="FAD/NAD(P)-binding domain"/>
    <property type="match status" value="2"/>
</dbReference>
<dbReference type="PANTHER" id="PTHR10668">
    <property type="entry name" value="PHYTOENE DEHYDROGENASE"/>
    <property type="match status" value="1"/>
</dbReference>
<dbReference type="RefSeq" id="WP_099472936.1">
    <property type="nucleotide sequence ID" value="NZ_CAXBMK010000012.1"/>
</dbReference>
<dbReference type="SUPFAM" id="SSF51905">
    <property type="entry name" value="FAD/NAD(P)-binding domain"/>
    <property type="match status" value="1"/>
</dbReference>
<evidence type="ECO:0000256" key="1">
    <source>
        <dbReference type="ARBA" id="ARBA00037217"/>
    </source>
</evidence>
<protein>
    <recommendedName>
        <fullName evidence="3">Pyridine nucleotide-disulfide oxidoreductase domain-containing protein 2</fullName>
    </recommendedName>
</protein>
<dbReference type="OrthoDB" id="9774675at2"/>
<evidence type="ECO:0000313" key="6">
    <source>
        <dbReference type="Proteomes" id="UP000229730"/>
    </source>
</evidence>